<evidence type="ECO:0008006" key="3">
    <source>
        <dbReference type="Google" id="ProtNLM"/>
    </source>
</evidence>
<dbReference type="RefSeq" id="WP_145043824.1">
    <property type="nucleotide sequence ID" value="NZ_CP043930.1"/>
</dbReference>
<gene>
    <name evidence="1" type="ORF">F1728_19220</name>
</gene>
<sequence length="134" mass="14457">MVSISRFSSQFLLFMIIFIALGCGQRGSDQPDLGYVQGTVTMDGKPFVGAIIVFSPENGRQSAGTLDENGKYELEYMHHSKGAKLGSHTIGFGTPTGETLAVPIPKKYLYGTETGLKAEVKPGNNSFDFSLKSK</sequence>
<keyword evidence="2" id="KW-1185">Reference proteome</keyword>
<dbReference type="AlphaFoldDB" id="A0A6I6AEP4"/>
<evidence type="ECO:0000313" key="2">
    <source>
        <dbReference type="Proteomes" id="UP000427281"/>
    </source>
</evidence>
<accession>A0A6I6AEP4</accession>
<proteinExistence type="predicted"/>
<name>A0A6I6AEP4_9PLAN</name>
<organism evidence="1 2">
    <name type="scientific">Gimesia benthica</name>
    <dbReference type="NCBI Taxonomy" id="2608982"/>
    <lineage>
        <taxon>Bacteria</taxon>
        <taxon>Pseudomonadati</taxon>
        <taxon>Planctomycetota</taxon>
        <taxon>Planctomycetia</taxon>
        <taxon>Planctomycetales</taxon>
        <taxon>Planctomycetaceae</taxon>
        <taxon>Gimesia</taxon>
    </lineage>
</organism>
<dbReference type="PROSITE" id="PS51257">
    <property type="entry name" value="PROKAR_LIPOPROTEIN"/>
    <property type="match status" value="1"/>
</dbReference>
<dbReference type="KEGG" id="gim:F1728_19220"/>
<reference evidence="1 2" key="1">
    <citation type="submission" date="2019-09" db="EMBL/GenBank/DDBJ databases">
        <title>Gimesia benthica sp. nov., a novel bacterium isolated from deep-sea water of the Northwest Indian Ocean.</title>
        <authorList>
            <person name="Dai X."/>
        </authorList>
    </citation>
    <scope>NUCLEOTIDE SEQUENCE [LARGE SCALE GENOMIC DNA]</scope>
    <source>
        <strain evidence="1 2">E7</strain>
    </source>
</reference>
<dbReference type="EMBL" id="CP043930">
    <property type="protein sequence ID" value="QGQ24688.1"/>
    <property type="molecule type" value="Genomic_DNA"/>
</dbReference>
<protein>
    <recommendedName>
        <fullName evidence="3">Carboxypeptidase regulatory-like domain-containing protein</fullName>
    </recommendedName>
</protein>
<dbReference type="Proteomes" id="UP000427281">
    <property type="component" value="Chromosome"/>
</dbReference>
<evidence type="ECO:0000313" key="1">
    <source>
        <dbReference type="EMBL" id="QGQ24688.1"/>
    </source>
</evidence>